<name>A0ABN8ZR51_RANTA</name>
<evidence type="ECO:0000313" key="2">
    <source>
        <dbReference type="Proteomes" id="UP001176941"/>
    </source>
</evidence>
<keyword evidence="2" id="KW-1185">Reference proteome</keyword>
<dbReference type="Proteomes" id="UP001176941">
    <property type="component" value="Chromosome 4"/>
</dbReference>
<evidence type="ECO:0000313" key="1">
    <source>
        <dbReference type="EMBL" id="CAI9174691.1"/>
    </source>
</evidence>
<proteinExistence type="predicted"/>
<gene>
    <name evidence="1" type="ORF">MRATA1EN1_LOCUS23653</name>
</gene>
<protein>
    <submittedName>
        <fullName evidence="1">Uncharacterized protein</fullName>
    </submittedName>
</protein>
<reference evidence="1" key="1">
    <citation type="submission" date="2023-04" db="EMBL/GenBank/DDBJ databases">
        <authorList>
            <consortium name="ELIXIR-Norway"/>
        </authorList>
    </citation>
    <scope>NUCLEOTIDE SEQUENCE [LARGE SCALE GENOMIC DNA]</scope>
</reference>
<organism evidence="1 2">
    <name type="scientific">Rangifer tarandus platyrhynchus</name>
    <name type="common">Svalbard reindeer</name>
    <dbReference type="NCBI Taxonomy" id="3082113"/>
    <lineage>
        <taxon>Eukaryota</taxon>
        <taxon>Metazoa</taxon>
        <taxon>Chordata</taxon>
        <taxon>Craniata</taxon>
        <taxon>Vertebrata</taxon>
        <taxon>Euteleostomi</taxon>
        <taxon>Mammalia</taxon>
        <taxon>Eutheria</taxon>
        <taxon>Laurasiatheria</taxon>
        <taxon>Artiodactyla</taxon>
        <taxon>Ruminantia</taxon>
        <taxon>Pecora</taxon>
        <taxon>Cervidae</taxon>
        <taxon>Odocoileinae</taxon>
        <taxon>Rangifer</taxon>
    </lineage>
</organism>
<dbReference type="EMBL" id="OX459940">
    <property type="protein sequence ID" value="CAI9174691.1"/>
    <property type="molecule type" value="Genomic_DNA"/>
</dbReference>
<accession>A0ABN8ZR51</accession>
<sequence>MNCSLPGSSVHGIFQARVLEWGAIAFSRHTLNKPVLKHCYSQSISLCLKKKTCRSYTYCIFLKSILLAYIYKVPQYLKILNACHDCILLTEAVKVRKHLCQIRTSNTEAAVSSM</sequence>